<comment type="caution">
    <text evidence="2">The sequence shown here is derived from an EMBL/GenBank/DDBJ whole genome shotgun (WGS) entry which is preliminary data.</text>
</comment>
<gene>
    <name evidence="2" type="ORF">G6011_05944</name>
</gene>
<feature type="compositionally biased region" description="Polar residues" evidence="1">
    <location>
        <begin position="501"/>
        <end position="510"/>
    </location>
</feature>
<feature type="compositionally biased region" description="Low complexity" evidence="1">
    <location>
        <begin position="516"/>
        <end position="531"/>
    </location>
</feature>
<proteinExistence type="predicted"/>
<dbReference type="Proteomes" id="UP001199106">
    <property type="component" value="Unassembled WGS sequence"/>
</dbReference>
<feature type="compositionally biased region" description="Acidic residues" evidence="1">
    <location>
        <begin position="581"/>
        <end position="599"/>
    </location>
</feature>
<evidence type="ECO:0000256" key="1">
    <source>
        <dbReference type="SAM" id="MobiDB-lite"/>
    </source>
</evidence>
<accession>A0AAD4FI03</accession>
<dbReference type="EMBL" id="JAANER010000005">
    <property type="protein sequence ID" value="KAG9189076.1"/>
    <property type="molecule type" value="Genomic_DNA"/>
</dbReference>
<feature type="compositionally biased region" description="Low complexity" evidence="1">
    <location>
        <begin position="485"/>
        <end position="500"/>
    </location>
</feature>
<dbReference type="AlphaFoldDB" id="A0AAD4FI03"/>
<feature type="compositionally biased region" description="Acidic residues" evidence="1">
    <location>
        <begin position="562"/>
        <end position="572"/>
    </location>
</feature>
<feature type="compositionally biased region" description="Basic and acidic residues" evidence="1">
    <location>
        <begin position="398"/>
        <end position="418"/>
    </location>
</feature>
<sequence>MSTPTKDKNPTLSRKILKDEHIVFHDHVHESHELPEWLRSTYLRMRDVRAKAPRGSRKGIEAELKEFQKSGQDGKTAVELGWSLEPILGGKGYMARESFGKQSTPAETEMEISLRDCLRVKKRAIGLRKGKLPEPHWVLLLLAEFFKTYRQVHGTENEHRDLFRRWELHVDVLWNECLSRKDFMNTLRTEPKPDIAYLFPIIDTASNIPIEYRFDSKVENFTLPVLSELRKRGGVIPSPKTGLLSCDSTRPESLGASDLACFPWSIVEVKPSTENDRTAEFCYCQAANGSAKALIMRERLADMIPEPNNKALVIFSFTCVGPSVRLWLTFRDPDSRNIEMCCILATSLELTWGVFLLRIVIENMHEWVYEEVKPEICRWISYVRSHPKRPTITTPNGDRIEPRDRRARSEAPPPDDRTTVSSSGLPKPKGTRTISRGNTVPICANSPSPLYQQSVQLSSPPKPASRSKSNSKSSKEMTQPRRAHSPTSSSRSVARSTTSSDNSALASPSVPSRPASCSKLTSTSSKFTSTSSKKKAPPRDAESPSARSRRRSTRQSTLSSAVEEDRDDEDEDNLKNYACDAADDDYEPSDGGSDNEADEVYLSSYGGKSLKLKGRSRKSNVF</sequence>
<protein>
    <submittedName>
        <fullName evidence="2">Uncharacterized protein</fullName>
    </submittedName>
</protein>
<evidence type="ECO:0000313" key="3">
    <source>
        <dbReference type="Proteomes" id="UP001199106"/>
    </source>
</evidence>
<organism evidence="2 3">
    <name type="scientific">Alternaria panax</name>
    <dbReference type="NCBI Taxonomy" id="48097"/>
    <lineage>
        <taxon>Eukaryota</taxon>
        <taxon>Fungi</taxon>
        <taxon>Dikarya</taxon>
        <taxon>Ascomycota</taxon>
        <taxon>Pezizomycotina</taxon>
        <taxon>Dothideomycetes</taxon>
        <taxon>Pleosporomycetidae</taxon>
        <taxon>Pleosporales</taxon>
        <taxon>Pleosporineae</taxon>
        <taxon>Pleosporaceae</taxon>
        <taxon>Alternaria</taxon>
        <taxon>Alternaria sect. Panax</taxon>
    </lineage>
</organism>
<feature type="region of interest" description="Disordered" evidence="1">
    <location>
        <begin position="388"/>
        <end position="622"/>
    </location>
</feature>
<feature type="compositionally biased region" description="Polar residues" evidence="1">
    <location>
        <begin position="445"/>
        <end position="457"/>
    </location>
</feature>
<keyword evidence="3" id="KW-1185">Reference proteome</keyword>
<name>A0AAD4FI03_9PLEO</name>
<evidence type="ECO:0000313" key="2">
    <source>
        <dbReference type="EMBL" id="KAG9189076.1"/>
    </source>
</evidence>
<feature type="compositionally biased region" description="Basic residues" evidence="1">
    <location>
        <begin position="610"/>
        <end position="622"/>
    </location>
</feature>
<reference evidence="2" key="1">
    <citation type="submission" date="2021-07" db="EMBL/GenBank/DDBJ databases">
        <title>Genome Resource of American Ginseng Black Spot Pathogen Alternaria panax.</title>
        <authorList>
            <person name="Qiu C."/>
            <person name="Wang W."/>
            <person name="Liu Z."/>
        </authorList>
    </citation>
    <scope>NUCLEOTIDE SEQUENCE</scope>
    <source>
        <strain evidence="2">BNCC115425</strain>
    </source>
</reference>